<dbReference type="InterPro" id="IPR036249">
    <property type="entry name" value="Thioredoxin-like_sf"/>
</dbReference>
<proteinExistence type="inferred from homology"/>
<dbReference type="GO" id="GO:0016853">
    <property type="term" value="F:isomerase activity"/>
    <property type="evidence" value="ECO:0007669"/>
    <property type="project" value="UniProtKB-KW"/>
</dbReference>
<dbReference type="InterPro" id="IPR045888">
    <property type="entry name" value="Erv"/>
</dbReference>
<dbReference type="AlphaFoldDB" id="A0A5N5FRW9"/>
<comment type="caution">
    <text evidence="9">The sequence shown here is derived from an EMBL/GenBank/DDBJ whole genome shotgun (WGS) entry which is preliminary data.</text>
</comment>
<comment type="similarity">
    <text evidence="2">Belongs to the protein disulfide isomerase family.</text>
</comment>
<feature type="domain" description="Thioredoxin" evidence="8">
    <location>
        <begin position="415"/>
        <end position="579"/>
    </location>
</feature>
<dbReference type="Pfam" id="PF13850">
    <property type="entry name" value="ERGIC_N"/>
    <property type="match status" value="2"/>
</dbReference>
<keyword evidence="9" id="KW-0413">Isomerase</keyword>
<dbReference type="GO" id="GO:0005783">
    <property type="term" value="C:endoplasmic reticulum"/>
    <property type="evidence" value="ECO:0007669"/>
    <property type="project" value="TreeGrafter"/>
</dbReference>
<dbReference type="EMBL" id="SMOL01000559">
    <property type="protein sequence ID" value="KAB2605888.1"/>
    <property type="molecule type" value="Genomic_DNA"/>
</dbReference>
<keyword evidence="6 7" id="KW-0472">Membrane</keyword>
<dbReference type="InterPro" id="IPR039542">
    <property type="entry name" value="Erv_N"/>
</dbReference>
<evidence type="ECO:0000256" key="4">
    <source>
        <dbReference type="ARBA" id="ARBA00022729"/>
    </source>
</evidence>
<protein>
    <submittedName>
        <fullName evidence="9">Protein disulfide-isomerase 5-3-like</fullName>
    </submittedName>
</protein>
<accession>A0A5N5FRW9</accession>
<evidence type="ECO:0000256" key="1">
    <source>
        <dbReference type="ARBA" id="ARBA00004167"/>
    </source>
</evidence>
<dbReference type="PROSITE" id="PS51352">
    <property type="entry name" value="THIOREDOXIN_2"/>
    <property type="match status" value="2"/>
</dbReference>
<keyword evidence="4" id="KW-0732">Signal</keyword>
<dbReference type="SUPFAM" id="SSF52833">
    <property type="entry name" value="Thioredoxin-like"/>
    <property type="match status" value="2"/>
</dbReference>
<gene>
    <name evidence="9" type="ORF">D8674_005605</name>
</gene>
<evidence type="ECO:0000256" key="2">
    <source>
        <dbReference type="ARBA" id="ARBA00006347"/>
    </source>
</evidence>
<evidence type="ECO:0000256" key="5">
    <source>
        <dbReference type="ARBA" id="ARBA00022989"/>
    </source>
</evidence>
<feature type="domain" description="Thioredoxin" evidence="8">
    <location>
        <begin position="104"/>
        <end position="245"/>
    </location>
</feature>
<reference evidence="9 10" key="1">
    <citation type="submission" date="2019-09" db="EMBL/GenBank/DDBJ databases">
        <authorList>
            <person name="Ou C."/>
        </authorList>
    </citation>
    <scope>NUCLEOTIDE SEQUENCE [LARGE SCALE GENOMIC DNA]</scope>
    <source>
        <strain evidence="9">S2</strain>
        <tissue evidence="9">Leaf</tissue>
    </source>
</reference>
<dbReference type="Proteomes" id="UP000327157">
    <property type="component" value="Chromosome 11"/>
</dbReference>
<dbReference type="GO" id="GO:0016020">
    <property type="term" value="C:membrane"/>
    <property type="evidence" value="ECO:0007669"/>
    <property type="project" value="UniProtKB-SubCell"/>
</dbReference>
<dbReference type="GO" id="GO:0030134">
    <property type="term" value="C:COPII-coated ER to Golgi transport vesicle"/>
    <property type="evidence" value="ECO:0007669"/>
    <property type="project" value="TreeGrafter"/>
</dbReference>
<keyword evidence="10" id="KW-1185">Reference proteome</keyword>
<comment type="subcellular location">
    <subcellularLocation>
        <location evidence="1">Membrane</location>
        <topology evidence="1">Single-pass membrane protein</topology>
    </subcellularLocation>
</comment>
<dbReference type="InterPro" id="IPR013766">
    <property type="entry name" value="Thioredoxin_domain"/>
</dbReference>
<dbReference type="PANTHER" id="PTHR10984">
    <property type="entry name" value="ENDOPLASMIC RETICULUM-GOLGI INTERMEDIATE COMPARTMENT PROTEIN"/>
    <property type="match status" value="1"/>
</dbReference>
<dbReference type="FunFam" id="3.40.30.10:FF:000174">
    <property type="entry name" value="Protein disulfide-isomerase 5-4"/>
    <property type="match status" value="2"/>
</dbReference>
<evidence type="ECO:0000313" key="9">
    <source>
        <dbReference type="EMBL" id="KAB2605888.1"/>
    </source>
</evidence>
<evidence type="ECO:0000313" key="10">
    <source>
        <dbReference type="Proteomes" id="UP000327157"/>
    </source>
</evidence>
<dbReference type="InterPro" id="IPR012936">
    <property type="entry name" value="Erv_C"/>
</dbReference>
<dbReference type="PANTHER" id="PTHR10984:SF37">
    <property type="entry name" value="PROTEIN DISULFIDE-ISOMERASE 5-3"/>
    <property type="match status" value="1"/>
</dbReference>
<dbReference type="Pfam" id="PF07970">
    <property type="entry name" value="COPIIcoated_ERV"/>
    <property type="match status" value="2"/>
</dbReference>
<keyword evidence="3 7" id="KW-0812">Transmembrane</keyword>
<sequence>MISTGKIKSVDFYRKILRDLTEASLSGARLSIMAALAMMFLFGMVTVSTSTSVIVNKSSDGDFLLIEFNISFPALPCEFASLDVSDVLGTIECYENNSQVPHRDRFKTNGSEFHSGPVLDGDEYSGDGSISLTAKNFEKFTHQHPILVVNFYAPWCYWSNRLKPSWEKTAKIIRERYDPEIDGRILMAKVDCIEEGDLCRRNEIQGYPPIRIFCKGSDVRDNEHESYYGCRETDSLVEKMESLVASIPVDSEKLALEGKSDNRGENAKRPAPLTGGCRIEGYVRVKKVPGNLVISAHSGAHSLDASQLNISHVISHFSFGRMIAPKVMSDVKRLVPYLGASHDRLNGRSFINHRDLGANVTELNNYLTVSTSTSVIVDKSSDGDFLRIEFNISFPALSCEFASLDVSDVLGTNRLNITKTIRKFSIGTDLRPTGTEFHSGPVLHNIKHGDGDEFSGDGSISLTAQNFEKITHQHPILVVNFYAPWCYWSNRLKPSWEKAAKIIRERYDPEIDGRILMAKVDCTEEGDLCKRNHIQGYPSIRIFRKGSDVRDDHGHHEHESYYGDRDTDSLVKTMETLVAPIPVESEKLALGGKSNNGGENAKRPAPLTGGCRIEGYVRVKKVPGNLVISAHSGAHSFDASQMNMSHVISHFSFGRMIAPKVMSDVKRLVPYLGVSHDRLNGRSFINHRDLGANVTIEHYLQIVKSEVITGRSHKLIEEYEYTAHSSLAQSLQIPVAKFHFELSPMQVLITENPKSFSHFITNVCAIIGGVFTVAGIMDSILHNTIRMMRKVELGKNF</sequence>
<feature type="transmembrane region" description="Helical" evidence="7">
    <location>
        <begin position="27"/>
        <end position="47"/>
    </location>
</feature>
<evidence type="ECO:0000256" key="6">
    <source>
        <dbReference type="ARBA" id="ARBA00023136"/>
    </source>
</evidence>
<keyword evidence="5 7" id="KW-1133">Transmembrane helix</keyword>
<evidence type="ECO:0000259" key="8">
    <source>
        <dbReference type="PROSITE" id="PS51352"/>
    </source>
</evidence>
<dbReference type="Pfam" id="PF00085">
    <property type="entry name" value="Thioredoxin"/>
    <property type="match status" value="2"/>
</dbReference>
<evidence type="ECO:0000256" key="3">
    <source>
        <dbReference type="ARBA" id="ARBA00022692"/>
    </source>
</evidence>
<dbReference type="OrthoDB" id="72053at2759"/>
<reference evidence="9 10" key="3">
    <citation type="submission" date="2019-11" db="EMBL/GenBank/DDBJ databases">
        <title>A de novo genome assembly of a pear dwarfing rootstock.</title>
        <authorList>
            <person name="Wang F."/>
            <person name="Wang J."/>
            <person name="Li S."/>
            <person name="Zhang Y."/>
            <person name="Fang M."/>
            <person name="Ma L."/>
            <person name="Zhao Y."/>
            <person name="Jiang S."/>
        </authorList>
    </citation>
    <scope>NUCLEOTIDE SEQUENCE [LARGE SCALE GENOMIC DNA]</scope>
    <source>
        <strain evidence="9">S2</strain>
        <tissue evidence="9">Leaf</tissue>
    </source>
</reference>
<dbReference type="CDD" id="cd02961">
    <property type="entry name" value="PDI_a_family"/>
    <property type="match status" value="2"/>
</dbReference>
<feature type="transmembrane region" description="Helical" evidence="7">
    <location>
        <begin position="759"/>
        <end position="781"/>
    </location>
</feature>
<reference evidence="10" key="2">
    <citation type="submission" date="2019-10" db="EMBL/GenBank/DDBJ databases">
        <title>A de novo genome assembly of a pear dwarfing rootstock.</title>
        <authorList>
            <person name="Wang F."/>
            <person name="Wang J."/>
            <person name="Li S."/>
            <person name="Zhang Y."/>
            <person name="Fang M."/>
            <person name="Ma L."/>
            <person name="Zhao Y."/>
            <person name="Jiang S."/>
        </authorList>
    </citation>
    <scope>NUCLEOTIDE SEQUENCE [LARGE SCALE GENOMIC DNA]</scope>
</reference>
<dbReference type="Gene3D" id="3.40.30.10">
    <property type="entry name" value="Glutaredoxin"/>
    <property type="match status" value="2"/>
</dbReference>
<organism evidence="9 10">
    <name type="scientific">Pyrus ussuriensis x Pyrus communis</name>
    <dbReference type="NCBI Taxonomy" id="2448454"/>
    <lineage>
        <taxon>Eukaryota</taxon>
        <taxon>Viridiplantae</taxon>
        <taxon>Streptophyta</taxon>
        <taxon>Embryophyta</taxon>
        <taxon>Tracheophyta</taxon>
        <taxon>Spermatophyta</taxon>
        <taxon>Magnoliopsida</taxon>
        <taxon>eudicotyledons</taxon>
        <taxon>Gunneridae</taxon>
        <taxon>Pentapetalae</taxon>
        <taxon>rosids</taxon>
        <taxon>fabids</taxon>
        <taxon>Rosales</taxon>
        <taxon>Rosaceae</taxon>
        <taxon>Amygdaloideae</taxon>
        <taxon>Maleae</taxon>
        <taxon>Pyrus</taxon>
    </lineage>
</organism>
<name>A0A5N5FRW9_9ROSA</name>
<evidence type="ECO:0000256" key="7">
    <source>
        <dbReference type="SAM" id="Phobius"/>
    </source>
</evidence>